<evidence type="ECO:0000313" key="10">
    <source>
        <dbReference type="Proteomes" id="UP000694255"/>
    </source>
</evidence>
<dbReference type="GO" id="GO:0033615">
    <property type="term" value="P:mitochondrial proton-transporting ATP synthase complex assembly"/>
    <property type="evidence" value="ECO:0007669"/>
    <property type="project" value="TreeGrafter"/>
</dbReference>
<keyword evidence="8" id="KW-0496">Mitochondrion</keyword>
<dbReference type="GeneID" id="73470116"/>
<comment type="subcellular location">
    <subcellularLocation>
        <location evidence="1 8">Mitochondrion inner membrane</location>
        <topology evidence="1 8">Peripheral membrane protein</topology>
        <orientation evidence="1 8">Intermembrane side</orientation>
    </subcellularLocation>
</comment>
<keyword evidence="7 8" id="KW-0482">Metalloprotease</keyword>
<keyword evidence="5 8" id="KW-0479">Metal-binding</keyword>
<evidence type="ECO:0000256" key="3">
    <source>
        <dbReference type="ARBA" id="ARBA00014615"/>
    </source>
</evidence>
<evidence type="ECO:0000256" key="2">
    <source>
        <dbReference type="ARBA" id="ARBA00009915"/>
    </source>
</evidence>
<dbReference type="InterPro" id="IPR019165">
    <property type="entry name" value="Peptidase_M76_ATP23"/>
</dbReference>
<keyword evidence="8" id="KW-0999">Mitochondrion inner membrane</keyword>
<proteinExistence type="inferred from homology"/>
<comment type="similarity">
    <text evidence="2 8">Belongs to the peptidase M76 family.</text>
</comment>
<dbReference type="Proteomes" id="UP000694255">
    <property type="component" value="Unassembled WGS sequence"/>
</dbReference>
<dbReference type="RefSeq" id="XP_049263369.1">
    <property type="nucleotide sequence ID" value="XM_049407159.1"/>
</dbReference>
<dbReference type="AlphaFoldDB" id="A0A8J5UMJ6"/>
<dbReference type="PANTHER" id="PTHR21711:SF0">
    <property type="entry name" value="MITOCHONDRIAL INNER MEMBRANE PROTEASE ATP23 HOMOLOG"/>
    <property type="match status" value="1"/>
</dbReference>
<sequence>MSKQGEENDFMKLTLSPPEKLTGFEWWRRSAQYATKLGLSDTEAKQYEYDYRFRNPEEKCKTCNENLAWMLTYSPSVTFMLENINKFAKDGQGLSKENIICDMCTDTKGGGFHPQSGVLLCANWITSKWQLEDVLTHELVHVYDYLRFNLKFEDLRHHACTEIRASMLSGECRIFQEIKKTGLGNFGKKFQGCVRRRAAISVAANPNCKSPEEAEKVVDLVWNSCFNDTRPFERVYR</sequence>
<dbReference type="GO" id="GO:0004222">
    <property type="term" value="F:metalloendopeptidase activity"/>
    <property type="evidence" value="ECO:0007669"/>
    <property type="project" value="InterPro"/>
</dbReference>
<name>A0A8J5UMJ6_9ASCO</name>
<evidence type="ECO:0000256" key="1">
    <source>
        <dbReference type="ARBA" id="ARBA00004137"/>
    </source>
</evidence>
<evidence type="ECO:0000256" key="4">
    <source>
        <dbReference type="ARBA" id="ARBA00022670"/>
    </source>
</evidence>
<dbReference type="EC" id="3.4.24.-" evidence="8"/>
<evidence type="ECO:0000313" key="9">
    <source>
        <dbReference type="EMBL" id="KAG7663137.1"/>
    </source>
</evidence>
<evidence type="ECO:0000256" key="8">
    <source>
        <dbReference type="RuleBase" id="RU364057"/>
    </source>
</evidence>
<organism evidence="9 10">
    <name type="scientific">[Candida] subhashii</name>
    <dbReference type="NCBI Taxonomy" id="561895"/>
    <lineage>
        <taxon>Eukaryota</taxon>
        <taxon>Fungi</taxon>
        <taxon>Dikarya</taxon>
        <taxon>Ascomycota</taxon>
        <taxon>Saccharomycotina</taxon>
        <taxon>Pichiomycetes</taxon>
        <taxon>Debaryomycetaceae</taxon>
        <taxon>Spathaspora</taxon>
    </lineage>
</organism>
<evidence type="ECO:0000256" key="5">
    <source>
        <dbReference type="ARBA" id="ARBA00022723"/>
    </source>
</evidence>
<dbReference type="GO" id="GO:0005743">
    <property type="term" value="C:mitochondrial inner membrane"/>
    <property type="evidence" value="ECO:0007669"/>
    <property type="project" value="UniProtKB-SubCell"/>
</dbReference>
<accession>A0A8J5UMJ6</accession>
<keyword evidence="4 8" id="KW-0645">Protease</keyword>
<reference evidence="9 10" key="1">
    <citation type="journal article" date="2021" name="DNA Res.">
        <title>Genome analysis of Candida subhashii reveals its hybrid nature and dual mitochondrial genome conformations.</title>
        <authorList>
            <person name="Mixao V."/>
            <person name="Hegedusova E."/>
            <person name="Saus E."/>
            <person name="Pryszcz L.P."/>
            <person name="Cillingova A."/>
            <person name="Nosek J."/>
            <person name="Gabaldon T."/>
        </authorList>
    </citation>
    <scope>NUCLEOTIDE SEQUENCE [LARGE SCALE GENOMIC DNA]</scope>
    <source>
        <strain evidence="9 10">CBS 10753</strain>
    </source>
</reference>
<evidence type="ECO:0000256" key="7">
    <source>
        <dbReference type="ARBA" id="ARBA00023049"/>
    </source>
</evidence>
<comment type="function">
    <text evidence="8">Has a dual role in the assembly of mitochondrial ATPase.</text>
</comment>
<keyword evidence="10" id="KW-1185">Reference proteome</keyword>
<dbReference type="GO" id="GO:0034982">
    <property type="term" value="P:mitochondrial protein processing"/>
    <property type="evidence" value="ECO:0007669"/>
    <property type="project" value="TreeGrafter"/>
</dbReference>
<dbReference type="EMBL" id="JAGSYN010000144">
    <property type="protein sequence ID" value="KAG7663137.1"/>
    <property type="molecule type" value="Genomic_DNA"/>
</dbReference>
<keyword evidence="8" id="KW-0472">Membrane</keyword>
<dbReference type="GO" id="GO:0046872">
    <property type="term" value="F:metal ion binding"/>
    <property type="evidence" value="ECO:0007669"/>
    <property type="project" value="UniProtKB-KW"/>
</dbReference>
<gene>
    <name evidence="9" type="ORF">J8A68_003315</name>
</gene>
<dbReference type="Pfam" id="PF09768">
    <property type="entry name" value="Peptidase_M76"/>
    <property type="match status" value="1"/>
</dbReference>
<evidence type="ECO:0000256" key="6">
    <source>
        <dbReference type="ARBA" id="ARBA00022801"/>
    </source>
</evidence>
<dbReference type="PANTHER" id="PTHR21711">
    <property type="entry name" value="MITOCHONDRIAL INNER MEMBRANE PROTEASE"/>
    <property type="match status" value="1"/>
</dbReference>
<comment type="caution">
    <text evidence="9">The sequence shown here is derived from an EMBL/GenBank/DDBJ whole genome shotgun (WGS) entry which is preliminary data.</text>
</comment>
<keyword evidence="6 8" id="KW-0378">Hydrolase</keyword>
<protein>
    <recommendedName>
        <fullName evidence="3 8">Mitochondrial inner membrane protease ATP23</fullName>
        <ecNumber evidence="8">3.4.24.-</ecNumber>
    </recommendedName>
</protein>
<dbReference type="OrthoDB" id="285308at2759"/>